<feature type="compositionally biased region" description="Pro residues" evidence="3">
    <location>
        <begin position="23"/>
        <end position="34"/>
    </location>
</feature>
<keyword evidence="1 2" id="KW-0193">Cuticle</keyword>
<accession>A0AAW0TCR0</accession>
<dbReference type="InterPro" id="IPR051217">
    <property type="entry name" value="Insect_Cuticle_Struc_Prot"/>
</dbReference>
<dbReference type="EMBL" id="JARAKH010000035">
    <property type="protein sequence ID" value="KAK8384452.1"/>
    <property type="molecule type" value="Genomic_DNA"/>
</dbReference>
<evidence type="ECO:0000256" key="3">
    <source>
        <dbReference type="SAM" id="MobiDB-lite"/>
    </source>
</evidence>
<dbReference type="Proteomes" id="UP001487740">
    <property type="component" value="Unassembled WGS sequence"/>
</dbReference>
<evidence type="ECO:0000256" key="1">
    <source>
        <dbReference type="ARBA" id="ARBA00022460"/>
    </source>
</evidence>
<dbReference type="PANTHER" id="PTHR12236:SF79">
    <property type="entry name" value="CUTICULAR PROTEIN 50CB-RELATED"/>
    <property type="match status" value="1"/>
</dbReference>
<dbReference type="InterPro" id="IPR000618">
    <property type="entry name" value="Insect_cuticle"/>
</dbReference>
<proteinExistence type="predicted"/>
<comment type="caution">
    <text evidence="4">The sequence shown here is derived from an EMBL/GenBank/DDBJ whole genome shotgun (WGS) entry which is preliminary data.</text>
</comment>
<evidence type="ECO:0000313" key="4">
    <source>
        <dbReference type="EMBL" id="KAK8384452.1"/>
    </source>
</evidence>
<name>A0AAW0TCR0_SCYPA</name>
<dbReference type="Pfam" id="PF00379">
    <property type="entry name" value="Chitin_bind_4"/>
    <property type="match status" value="2"/>
</dbReference>
<dbReference type="GO" id="GO:0031012">
    <property type="term" value="C:extracellular matrix"/>
    <property type="evidence" value="ECO:0007669"/>
    <property type="project" value="TreeGrafter"/>
</dbReference>
<evidence type="ECO:0000313" key="5">
    <source>
        <dbReference type="Proteomes" id="UP001487740"/>
    </source>
</evidence>
<reference evidence="4 5" key="1">
    <citation type="submission" date="2023-03" db="EMBL/GenBank/DDBJ databases">
        <title>High-quality genome of Scylla paramamosain provides insights in environmental adaptation.</title>
        <authorList>
            <person name="Zhang L."/>
        </authorList>
    </citation>
    <scope>NUCLEOTIDE SEQUENCE [LARGE SCALE GENOMIC DNA]</scope>
    <source>
        <strain evidence="4">LZ_2023a</strain>
        <tissue evidence="4">Muscle</tissue>
    </source>
</reference>
<organism evidence="4 5">
    <name type="scientific">Scylla paramamosain</name>
    <name type="common">Mud crab</name>
    <dbReference type="NCBI Taxonomy" id="85552"/>
    <lineage>
        <taxon>Eukaryota</taxon>
        <taxon>Metazoa</taxon>
        <taxon>Ecdysozoa</taxon>
        <taxon>Arthropoda</taxon>
        <taxon>Crustacea</taxon>
        <taxon>Multicrustacea</taxon>
        <taxon>Malacostraca</taxon>
        <taxon>Eumalacostraca</taxon>
        <taxon>Eucarida</taxon>
        <taxon>Decapoda</taxon>
        <taxon>Pleocyemata</taxon>
        <taxon>Brachyura</taxon>
        <taxon>Eubrachyura</taxon>
        <taxon>Portunoidea</taxon>
        <taxon>Portunidae</taxon>
        <taxon>Portuninae</taxon>
        <taxon>Scylla</taxon>
    </lineage>
</organism>
<dbReference type="PROSITE" id="PS00233">
    <property type="entry name" value="CHIT_BIND_RR_1"/>
    <property type="match status" value="1"/>
</dbReference>
<dbReference type="PROSITE" id="PS51155">
    <property type="entry name" value="CHIT_BIND_RR_2"/>
    <property type="match status" value="2"/>
</dbReference>
<dbReference type="GO" id="GO:0005615">
    <property type="term" value="C:extracellular space"/>
    <property type="evidence" value="ECO:0007669"/>
    <property type="project" value="TreeGrafter"/>
</dbReference>
<dbReference type="PANTHER" id="PTHR12236">
    <property type="entry name" value="STRUCTURAL CONTITUENT OF CUTICLE"/>
    <property type="match status" value="1"/>
</dbReference>
<evidence type="ECO:0008006" key="6">
    <source>
        <dbReference type="Google" id="ProtNLM"/>
    </source>
</evidence>
<feature type="region of interest" description="Disordered" evidence="3">
    <location>
        <begin position="1"/>
        <end position="47"/>
    </location>
</feature>
<sequence>MLVGAGVTMGRPQYEDAPHIPQYVPPPPPAPYHPPQQKEEPKPYAFDYGVKDTYSGAQYAHAENSDGQEVTGSYSVALPDGRIQTVHYVADHLNGFQARVTYEGEAKYPDIPEAPASYHPAPVYQPRPQPPVYLPAPPAYLSGKEEEQQVEQQVVYEPVEASDAIYRDQEPAKPYAFDYGVRDAHYGANFGHKETSDGNSITGSYQVALPDGRVQTVKIRSRSCQRIHCPGVI</sequence>
<protein>
    <recommendedName>
        <fullName evidence="6">Cuticle protein</fullName>
    </recommendedName>
</protein>
<keyword evidence="5" id="KW-1185">Reference proteome</keyword>
<evidence type="ECO:0000256" key="2">
    <source>
        <dbReference type="PROSITE-ProRule" id="PRU00497"/>
    </source>
</evidence>
<dbReference type="PRINTS" id="PR00947">
    <property type="entry name" value="CUTICLE"/>
</dbReference>
<dbReference type="GO" id="GO:0042302">
    <property type="term" value="F:structural constituent of cuticle"/>
    <property type="evidence" value="ECO:0007669"/>
    <property type="project" value="UniProtKB-UniRule"/>
</dbReference>
<dbReference type="AlphaFoldDB" id="A0AAW0TCR0"/>
<dbReference type="InterPro" id="IPR031311">
    <property type="entry name" value="CHIT_BIND_RR_consensus"/>
</dbReference>
<gene>
    <name evidence="4" type="ORF">O3P69_009332</name>
</gene>